<feature type="compositionally biased region" description="Polar residues" evidence="1">
    <location>
        <begin position="255"/>
        <end position="269"/>
    </location>
</feature>
<proteinExistence type="predicted"/>
<dbReference type="PANTHER" id="PTHR37984:SF9">
    <property type="entry name" value="INTEGRASE CATALYTIC DOMAIN-CONTAINING PROTEIN"/>
    <property type="match status" value="1"/>
</dbReference>
<dbReference type="InterPro" id="IPR036397">
    <property type="entry name" value="RNaseH_sf"/>
</dbReference>
<dbReference type="InterPro" id="IPR001584">
    <property type="entry name" value="Integrase_cat-core"/>
</dbReference>
<dbReference type="Pfam" id="PF00665">
    <property type="entry name" value="rve"/>
    <property type="match status" value="1"/>
</dbReference>
<comment type="caution">
    <text evidence="3">The sequence shown here is derived from an EMBL/GenBank/DDBJ whole genome shotgun (WGS) entry which is preliminary data.</text>
</comment>
<dbReference type="InterPro" id="IPR012337">
    <property type="entry name" value="RNaseH-like_sf"/>
</dbReference>
<feature type="compositionally biased region" description="Basic residues" evidence="1">
    <location>
        <begin position="221"/>
        <end position="231"/>
    </location>
</feature>
<gene>
    <name evidence="3" type="ORF">V1264_021022</name>
</gene>
<feature type="region of interest" description="Disordered" evidence="1">
    <location>
        <begin position="161"/>
        <end position="269"/>
    </location>
</feature>
<dbReference type="EMBL" id="JBAMIC010000010">
    <property type="protein sequence ID" value="KAK7102857.1"/>
    <property type="molecule type" value="Genomic_DNA"/>
</dbReference>
<dbReference type="PROSITE" id="PS50994">
    <property type="entry name" value="INTEGRASE"/>
    <property type="match status" value="1"/>
</dbReference>
<dbReference type="InterPro" id="IPR050951">
    <property type="entry name" value="Retrovirus_Pol_polyprotein"/>
</dbReference>
<dbReference type="GO" id="GO:0003676">
    <property type="term" value="F:nucleic acid binding"/>
    <property type="evidence" value="ECO:0007669"/>
    <property type="project" value="InterPro"/>
</dbReference>
<dbReference type="GO" id="GO:0015074">
    <property type="term" value="P:DNA integration"/>
    <property type="evidence" value="ECO:0007669"/>
    <property type="project" value="InterPro"/>
</dbReference>
<dbReference type="PANTHER" id="PTHR37984">
    <property type="entry name" value="PROTEIN CBG26694"/>
    <property type="match status" value="1"/>
</dbReference>
<organism evidence="3 4">
    <name type="scientific">Littorina saxatilis</name>
    <dbReference type="NCBI Taxonomy" id="31220"/>
    <lineage>
        <taxon>Eukaryota</taxon>
        <taxon>Metazoa</taxon>
        <taxon>Spiralia</taxon>
        <taxon>Lophotrochozoa</taxon>
        <taxon>Mollusca</taxon>
        <taxon>Gastropoda</taxon>
        <taxon>Caenogastropoda</taxon>
        <taxon>Littorinimorpha</taxon>
        <taxon>Littorinoidea</taxon>
        <taxon>Littorinidae</taxon>
        <taxon>Littorina</taxon>
    </lineage>
</organism>
<evidence type="ECO:0000256" key="1">
    <source>
        <dbReference type="SAM" id="MobiDB-lite"/>
    </source>
</evidence>
<dbReference type="SUPFAM" id="SSF53098">
    <property type="entry name" value="Ribonuclease H-like"/>
    <property type="match status" value="1"/>
</dbReference>
<sequence length="300" mass="34110">MFVLNDQQYLTVVDYYSRWVEIAHLKQTTSPAVIENLKSIFARQSIPEVVVSDNGPQYDSRDFVKFAESYGFTHITSSPHHPQSNGEAERAVQTVKNLLKKAKDPYIALLNYRATPLQQGESPAELLMGRKLRNKIPTHPSSYVPRQPDRIQFRERDARLKAQQKDNYDKRHRARALSPLPPGQRVWMRTPGTNQAVVTATPSPSSPRSYPVQTNAGTNTRRNRRQLRRRSNQPQPEGGIPRSTSTLPWSAPQMPVQQSEESSFSDTRQQTCDIPNAAVTDGMIKTRSGRLVKPRERLDL</sequence>
<keyword evidence="4" id="KW-1185">Reference proteome</keyword>
<accession>A0AAN9GC78</accession>
<evidence type="ECO:0000313" key="3">
    <source>
        <dbReference type="EMBL" id="KAK7102857.1"/>
    </source>
</evidence>
<dbReference type="FunFam" id="3.30.420.10:FF:000063">
    <property type="entry name" value="Retrovirus-related Pol polyprotein from transposon 297-like Protein"/>
    <property type="match status" value="1"/>
</dbReference>
<evidence type="ECO:0000259" key="2">
    <source>
        <dbReference type="PROSITE" id="PS50994"/>
    </source>
</evidence>
<dbReference type="Gene3D" id="3.30.420.10">
    <property type="entry name" value="Ribonuclease H-like superfamily/Ribonuclease H"/>
    <property type="match status" value="1"/>
</dbReference>
<reference evidence="3 4" key="1">
    <citation type="submission" date="2024-02" db="EMBL/GenBank/DDBJ databases">
        <title>Chromosome-scale genome assembly of the rough periwinkle Littorina saxatilis.</title>
        <authorList>
            <person name="De Jode A."/>
            <person name="Faria R."/>
            <person name="Formenti G."/>
            <person name="Sims Y."/>
            <person name="Smith T.P."/>
            <person name="Tracey A."/>
            <person name="Wood J.M.D."/>
            <person name="Zagrodzka Z.B."/>
            <person name="Johannesson K."/>
            <person name="Butlin R.K."/>
            <person name="Leder E.H."/>
        </authorList>
    </citation>
    <scope>NUCLEOTIDE SEQUENCE [LARGE SCALE GENOMIC DNA]</scope>
    <source>
        <strain evidence="3">Snail1</strain>
        <tissue evidence="3">Muscle</tissue>
    </source>
</reference>
<dbReference type="AlphaFoldDB" id="A0AAN9GC78"/>
<feature type="compositionally biased region" description="Polar residues" evidence="1">
    <location>
        <begin position="191"/>
        <end position="217"/>
    </location>
</feature>
<dbReference type="Proteomes" id="UP001374579">
    <property type="component" value="Unassembled WGS sequence"/>
</dbReference>
<name>A0AAN9GC78_9CAEN</name>
<protein>
    <recommendedName>
        <fullName evidence="2">Integrase catalytic domain-containing protein</fullName>
    </recommendedName>
</protein>
<evidence type="ECO:0000313" key="4">
    <source>
        <dbReference type="Proteomes" id="UP001374579"/>
    </source>
</evidence>
<feature type="domain" description="Integrase catalytic" evidence="2">
    <location>
        <begin position="1"/>
        <end position="156"/>
    </location>
</feature>